<evidence type="ECO:0000256" key="2">
    <source>
        <dbReference type="ARBA" id="ARBA00004496"/>
    </source>
</evidence>
<dbReference type="GO" id="GO:0006355">
    <property type="term" value="P:regulation of DNA-templated transcription"/>
    <property type="evidence" value="ECO:0007669"/>
    <property type="project" value="InterPro"/>
</dbReference>
<keyword evidence="7" id="KW-0805">Transcription regulation</keyword>
<protein>
    <recommendedName>
        <fullName evidence="11">Zinc-finger domain-containing protein</fullName>
    </recommendedName>
</protein>
<feature type="region of interest" description="Disordered" evidence="10">
    <location>
        <begin position="372"/>
        <end position="419"/>
    </location>
</feature>
<feature type="region of interest" description="Disordered" evidence="10">
    <location>
        <begin position="1332"/>
        <end position="1354"/>
    </location>
</feature>
<feature type="region of interest" description="Disordered" evidence="10">
    <location>
        <begin position="557"/>
        <end position="648"/>
    </location>
</feature>
<feature type="region of interest" description="Disordered" evidence="10">
    <location>
        <begin position="208"/>
        <end position="252"/>
    </location>
</feature>
<feature type="region of interest" description="Disordered" evidence="10">
    <location>
        <begin position="509"/>
        <end position="532"/>
    </location>
</feature>
<accession>A0A8H7XUB1</accession>
<dbReference type="GO" id="GO:0005634">
    <property type="term" value="C:nucleus"/>
    <property type="evidence" value="ECO:0007669"/>
    <property type="project" value="UniProtKB-SubCell"/>
</dbReference>
<name>A0A8H7XUB1_PSICU</name>
<dbReference type="EMBL" id="JAFIQS010000007">
    <property type="protein sequence ID" value="KAG5167033.1"/>
    <property type="molecule type" value="Genomic_DNA"/>
</dbReference>
<evidence type="ECO:0000256" key="4">
    <source>
        <dbReference type="ARBA" id="ARBA00022499"/>
    </source>
</evidence>
<feature type="compositionally biased region" description="Pro residues" evidence="10">
    <location>
        <begin position="1180"/>
        <end position="1192"/>
    </location>
</feature>
<evidence type="ECO:0000256" key="3">
    <source>
        <dbReference type="ARBA" id="ARBA00022490"/>
    </source>
</evidence>
<evidence type="ECO:0000256" key="1">
    <source>
        <dbReference type="ARBA" id="ARBA00004123"/>
    </source>
</evidence>
<feature type="region of interest" description="Disordered" evidence="10">
    <location>
        <begin position="1172"/>
        <end position="1213"/>
    </location>
</feature>
<feature type="region of interest" description="Disordered" evidence="10">
    <location>
        <begin position="102"/>
        <end position="124"/>
    </location>
</feature>
<feature type="region of interest" description="Disordered" evidence="10">
    <location>
        <begin position="1"/>
        <end position="33"/>
    </location>
</feature>
<proteinExistence type="predicted"/>
<feature type="compositionally biased region" description="Low complexity" evidence="10">
    <location>
        <begin position="585"/>
        <end position="605"/>
    </location>
</feature>
<keyword evidence="6" id="KW-0832">Ubl conjugation</keyword>
<feature type="compositionally biased region" description="Low complexity" evidence="10">
    <location>
        <begin position="830"/>
        <end position="843"/>
    </location>
</feature>
<dbReference type="Pfam" id="PF10497">
    <property type="entry name" value="zf-4CXXC_R1"/>
    <property type="match status" value="1"/>
</dbReference>
<dbReference type="GO" id="GO:0005737">
    <property type="term" value="C:cytoplasm"/>
    <property type="evidence" value="ECO:0007669"/>
    <property type="project" value="UniProtKB-SubCell"/>
</dbReference>
<keyword evidence="8" id="KW-0804">Transcription</keyword>
<evidence type="ECO:0000256" key="5">
    <source>
        <dbReference type="ARBA" id="ARBA00022553"/>
    </source>
</evidence>
<evidence type="ECO:0000313" key="12">
    <source>
        <dbReference type="EMBL" id="KAG5167033.1"/>
    </source>
</evidence>
<evidence type="ECO:0000256" key="7">
    <source>
        <dbReference type="ARBA" id="ARBA00023015"/>
    </source>
</evidence>
<feature type="compositionally biased region" description="Basic and acidic residues" evidence="10">
    <location>
        <begin position="1074"/>
        <end position="1092"/>
    </location>
</feature>
<feature type="compositionally biased region" description="Polar residues" evidence="10">
    <location>
        <begin position="222"/>
        <end position="231"/>
    </location>
</feature>
<dbReference type="InterPro" id="IPR018866">
    <property type="entry name" value="Znf-4CXXC_R1"/>
</dbReference>
<comment type="subcellular location">
    <subcellularLocation>
        <location evidence="2">Cytoplasm</location>
    </subcellularLocation>
    <subcellularLocation>
        <location evidence="1">Nucleus</location>
    </subcellularLocation>
</comment>
<feature type="compositionally biased region" description="Basic and acidic residues" evidence="10">
    <location>
        <begin position="988"/>
        <end position="1001"/>
    </location>
</feature>
<feature type="region of interest" description="Disordered" evidence="10">
    <location>
        <begin position="797"/>
        <end position="853"/>
    </location>
</feature>
<feature type="compositionally biased region" description="Polar residues" evidence="10">
    <location>
        <begin position="469"/>
        <end position="481"/>
    </location>
</feature>
<feature type="compositionally biased region" description="Polar residues" evidence="10">
    <location>
        <begin position="21"/>
        <end position="33"/>
    </location>
</feature>
<evidence type="ECO:0000256" key="9">
    <source>
        <dbReference type="ARBA" id="ARBA00023242"/>
    </source>
</evidence>
<comment type="caution">
    <text evidence="12">The sequence shown here is derived from an EMBL/GenBank/DDBJ whole genome shotgun (WGS) entry which is preliminary data.</text>
</comment>
<reference evidence="12" key="1">
    <citation type="submission" date="2021-02" db="EMBL/GenBank/DDBJ databases">
        <title>Psilocybe cubensis genome.</title>
        <authorList>
            <person name="Mckernan K.J."/>
            <person name="Crawford S."/>
            <person name="Trippe A."/>
            <person name="Kane L.T."/>
            <person name="Mclaughlin S."/>
        </authorList>
    </citation>
    <scope>NUCLEOTIDE SEQUENCE [LARGE SCALE GENOMIC DNA]</scope>
    <source>
        <strain evidence="12">MGC-MH-2018</strain>
    </source>
</reference>
<feature type="compositionally biased region" description="Acidic residues" evidence="10">
    <location>
        <begin position="1338"/>
        <end position="1349"/>
    </location>
</feature>
<feature type="region of interest" description="Disordered" evidence="10">
    <location>
        <begin position="1057"/>
        <end position="1092"/>
    </location>
</feature>
<evidence type="ECO:0000256" key="6">
    <source>
        <dbReference type="ARBA" id="ARBA00022843"/>
    </source>
</evidence>
<dbReference type="PANTHER" id="PTHR31169">
    <property type="entry name" value="OS05G0300700 PROTEIN"/>
    <property type="match status" value="1"/>
</dbReference>
<dbReference type="PANTHER" id="PTHR31169:SF8">
    <property type="entry name" value="ZINC-FINGER DOMAIN OF MONOAMINE-OXIDASE A REPRESSOR R1 PROTEIN"/>
    <property type="match status" value="1"/>
</dbReference>
<sequence>MMKSYTLENWDGRLSNPEPLDTQNSTQGPSSIWDSRSHVLAKQSEKVKATNDISTAITESIHHNNVTNYSEAAISSSSTNDGSNTGRKARVFGLADYENTTENMSPANRMKPTPPDEAINASNRSQKTSRIFVPVENSLLHAFHAHVAPTSPALAKKLEATLFRLPSPTPKRDIEVISLHSTDAEGDDDDEVEVIDIQRLLVSPTKVNTEPENRVPSPAYSGHNSLFSPSPSERIGSSGPLFTPEPPSAKPPPVVKRQVALYVDVPPLRGPISAYKWMSHPTKKARSHKPPPVTYHGTLEDAYLALAENSKFCDVRSATKKAKKKKKPEELESKPPQNAIASSSKHPIVIDLTSNVESSSFVSKLKIKKRVHKDDGPYQNPAKKQKRGHTRVDIDLTTPDGGNSVAESTPQPVPIMPQPKVGISKSVITDEKENTGPTVLNVKMVKPIAFEMWDFNIRHLRNWIKQQRHSNSFSPSATDGSPSRRRTGSLNRETPWFYRIPAQPLLDEEEISVGGKIPTSWDMDGGYTDDSDEDEFEIAQSHPEQQEYSPKIDLAAQYRKKEKEKSSKGKTVAKPQSHGAYKSISPSSSTDSTQQSQPTQSLTQLVKDALGTVPQPGQSSQLDEALGPSTPSAKALGKRKAIDNEPYEADRPFRTFGLLSSHHDATSQFQSNVSNTNAGSAHGAFRKSNSDDIFIHNYVRSPSPILQPGSSSTAVPASLDNNGQILSTLYALSDGLDHDKAPFASTFDGTEPELGYPWDLGVPPQNEYQYETIDPSLLVESSVIEPEAPEISEPLLEYADDFPPSDDDNGDVGTQSTAPVAGPSGVQARSASSSNIVFPSSSSENTPDREYEPPQAASIYQYLKKRKRHVSISSDSSDSDDDTPLADVLAVKSREKPTSSASVVPDNDLERPAKRKKRRASSSSLNASDALPDIVYVSSNGRHISKGKVKAVDKALADEECAPSMKTSLPRIALPKRKSRRASSTSFHDVDHDHGLARNEHAPSPTPAADVGVKDGLQENEVKLDKETVRILPKRQRTQRKLQDFVEVDEFLRKEGFGDGLPLPPKAEVAPKPARKERGDPLSSKDRYRQENENWPREEVSLYCHQCRNRTSILKMVCPACDSKFCLRCLTTRYPDELFYDGIEIVWADNCPRCLEFCNCTACCKKRGETYVSSRKRPPGNRPLPSSPPPDILPHYTLPASHTAQPRHATPPDLTQNAQYFATMYDLNGKRVGATYTSVDAFSNIGVVPALPSIPVTKKAHIFVGAVQRSWGISKRSVAKYLHSLPALKQTKRAKKKSKEQRKLRHFVGSDTFALYRPEPKPYDPFGDLSSLSSLSSSEDEGEEPEADVETFGPPNLSNDDLSFAISLGLQACGVVRIDATGPVHTFTSV</sequence>
<feature type="domain" description="Zinc-finger" evidence="11">
    <location>
        <begin position="1102"/>
        <end position="1170"/>
    </location>
</feature>
<keyword evidence="5" id="KW-0597">Phosphoprotein</keyword>
<dbReference type="InterPro" id="IPR040221">
    <property type="entry name" value="CDCA7/CDA7L"/>
</dbReference>
<evidence type="ECO:0000256" key="8">
    <source>
        <dbReference type="ARBA" id="ARBA00023163"/>
    </source>
</evidence>
<feature type="region of interest" description="Disordered" evidence="10">
    <location>
        <begin position="319"/>
        <end position="346"/>
    </location>
</feature>
<feature type="compositionally biased region" description="Pro residues" evidence="10">
    <location>
        <begin position="243"/>
        <end position="252"/>
    </location>
</feature>
<gene>
    <name evidence="12" type="ORF">JR316_007370</name>
</gene>
<organism evidence="12">
    <name type="scientific">Psilocybe cubensis</name>
    <name type="common">Psychedelic mushroom</name>
    <name type="synonym">Stropharia cubensis</name>
    <dbReference type="NCBI Taxonomy" id="181762"/>
    <lineage>
        <taxon>Eukaryota</taxon>
        <taxon>Fungi</taxon>
        <taxon>Dikarya</taxon>
        <taxon>Basidiomycota</taxon>
        <taxon>Agaricomycotina</taxon>
        <taxon>Agaricomycetes</taxon>
        <taxon>Agaricomycetidae</taxon>
        <taxon>Agaricales</taxon>
        <taxon>Agaricineae</taxon>
        <taxon>Strophariaceae</taxon>
        <taxon>Psilocybe</taxon>
    </lineage>
</organism>
<feature type="region of interest" description="Disordered" evidence="10">
    <location>
        <begin position="965"/>
        <end position="1012"/>
    </location>
</feature>
<keyword evidence="9" id="KW-0539">Nucleus</keyword>
<dbReference type="OrthoDB" id="298344at2759"/>
<feature type="region of interest" description="Disordered" evidence="10">
    <location>
        <begin position="891"/>
        <end position="932"/>
    </location>
</feature>
<evidence type="ECO:0000259" key="11">
    <source>
        <dbReference type="Pfam" id="PF10497"/>
    </source>
</evidence>
<keyword evidence="4" id="KW-1017">Isopeptide bond</keyword>
<feature type="compositionally biased region" description="Acidic residues" evidence="10">
    <location>
        <begin position="798"/>
        <end position="810"/>
    </location>
</feature>
<evidence type="ECO:0000256" key="10">
    <source>
        <dbReference type="SAM" id="MobiDB-lite"/>
    </source>
</evidence>
<feature type="region of interest" description="Disordered" evidence="10">
    <location>
        <begin position="468"/>
        <end position="490"/>
    </location>
</feature>
<keyword evidence="3" id="KW-0963">Cytoplasm</keyword>